<dbReference type="EMBL" id="ADLN01000075">
    <property type="protein sequence ID" value="EHI59171.1"/>
    <property type="molecule type" value="Genomic_DNA"/>
</dbReference>
<gene>
    <name evidence="2" type="ORF">HMPREF9473_02878</name>
</gene>
<dbReference type="RefSeq" id="WP_006780856.1">
    <property type="nucleotide sequence ID" value="NZ_CP040506.1"/>
</dbReference>
<evidence type="ECO:0000313" key="2">
    <source>
        <dbReference type="EMBL" id="EHI59171.1"/>
    </source>
</evidence>
<dbReference type="InterPro" id="IPR017259">
    <property type="entry name" value="UCP037672"/>
</dbReference>
<sequence length="112" mass="12978">MNVEGFWACIILVPIFASVGFLFAIMKEKSAKFVSGFNFLPKEEQKLYDKAYIARDMRNSCFIWAFVLFIGAILSYTLTPYAAVAAYIIWLILFFKDVHLDAHKAFEKYLKK</sequence>
<name>G5IHA0_9FIRM</name>
<dbReference type="Proteomes" id="UP000005384">
    <property type="component" value="Unassembled WGS sequence"/>
</dbReference>
<organism evidence="2 3">
    <name type="scientific">Hungatella hathewayi WAL-18680</name>
    <dbReference type="NCBI Taxonomy" id="742737"/>
    <lineage>
        <taxon>Bacteria</taxon>
        <taxon>Bacillati</taxon>
        <taxon>Bacillota</taxon>
        <taxon>Clostridia</taxon>
        <taxon>Lachnospirales</taxon>
        <taxon>Lachnospiraceae</taxon>
        <taxon>Hungatella</taxon>
    </lineage>
</organism>
<evidence type="ECO:0000256" key="1">
    <source>
        <dbReference type="SAM" id="Phobius"/>
    </source>
</evidence>
<keyword evidence="1" id="KW-0472">Membrane</keyword>
<dbReference type="HOGENOM" id="CLU_149945_0_0_9"/>
<dbReference type="PATRIC" id="fig|742737.3.peg.2881"/>
<reference evidence="2 3" key="1">
    <citation type="submission" date="2011-08" db="EMBL/GenBank/DDBJ databases">
        <title>The Genome Sequence of Clostridium hathewayi WAL-18680.</title>
        <authorList>
            <consortium name="The Broad Institute Genome Sequencing Platform"/>
            <person name="Earl A."/>
            <person name="Ward D."/>
            <person name="Feldgarden M."/>
            <person name="Gevers D."/>
            <person name="Finegold S.M."/>
            <person name="Summanen P.H."/>
            <person name="Molitoris D.R."/>
            <person name="Song M."/>
            <person name="Daigneault M."/>
            <person name="Allen-Vercoe E."/>
            <person name="Young S.K."/>
            <person name="Zeng Q."/>
            <person name="Gargeya S."/>
            <person name="Fitzgerald M."/>
            <person name="Haas B."/>
            <person name="Abouelleil A."/>
            <person name="Alvarado L."/>
            <person name="Arachchi H.M."/>
            <person name="Berlin A."/>
            <person name="Brown A."/>
            <person name="Chapman S.B."/>
            <person name="Chen Z."/>
            <person name="Dunbar C."/>
            <person name="Freedman E."/>
            <person name="Gearin G."/>
            <person name="Gellesch M."/>
            <person name="Goldberg J."/>
            <person name="Griggs A."/>
            <person name="Gujja S."/>
            <person name="Heiman D."/>
            <person name="Howarth C."/>
            <person name="Larson L."/>
            <person name="Lui A."/>
            <person name="MacDonald P.J.P."/>
            <person name="Montmayeur A."/>
            <person name="Murphy C."/>
            <person name="Neiman D."/>
            <person name="Pearson M."/>
            <person name="Priest M."/>
            <person name="Roberts A."/>
            <person name="Saif S."/>
            <person name="Shea T."/>
            <person name="Shenoy N."/>
            <person name="Sisk P."/>
            <person name="Stolte C."/>
            <person name="Sykes S."/>
            <person name="Wortman J."/>
            <person name="Nusbaum C."/>
            <person name="Birren B."/>
        </authorList>
    </citation>
    <scope>NUCLEOTIDE SEQUENCE [LARGE SCALE GENOMIC DNA]</scope>
    <source>
        <strain evidence="2 3">WAL-18680</strain>
    </source>
</reference>
<dbReference type="OrthoDB" id="2082701at2"/>
<keyword evidence="1" id="KW-0812">Transmembrane</keyword>
<feature type="transmembrane region" description="Helical" evidence="1">
    <location>
        <begin position="61"/>
        <end position="78"/>
    </location>
</feature>
<dbReference type="AlphaFoldDB" id="G5IHA0"/>
<keyword evidence="3" id="KW-1185">Reference proteome</keyword>
<evidence type="ECO:0008006" key="4">
    <source>
        <dbReference type="Google" id="ProtNLM"/>
    </source>
</evidence>
<proteinExistence type="predicted"/>
<accession>G5IHA0</accession>
<keyword evidence="1" id="KW-1133">Transmembrane helix</keyword>
<protein>
    <recommendedName>
        <fullName evidence="4">DUF3784 domain-containing protein</fullName>
    </recommendedName>
</protein>
<feature type="transmembrane region" description="Helical" evidence="1">
    <location>
        <begin position="6"/>
        <end position="25"/>
    </location>
</feature>
<evidence type="ECO:0000313" key="3">
    <source>
        <dbReference type="Proteomes" id="UP000005384"/>
    </source>
</evidence>
<comment type="caution">
    <text evidence="2">The sequence shown here is derived from an EMBL/GenBank/DDBJ whole genome shotgun (WGS) entry which is preliminary data.</text>
</comment>
<dbReference type="Pfam" id="PF12650">
    <property type="entry name" value="DUF3784"/>
    <property type="match status" value="1"/>
</dbReference>